<dbReference type="EMBL" id="UAUX01000009">
    <property type="protein sequence ID" value="SPZ98903.1"/>
    <property type="molecule type" value="Genomic_DNA"/>
</dbReference>
<evidence type="ECO:0000256" key="3">
    <source>
        <dbReference type="ARBA" id="ARBA00022679"/>
    </source>
</evidence>
<dbReference type="Gene3D" id="3.30.1360.60">
    <property type="entry name" value="Glucose permease domain IIB"/>
    <property type="match status" value="1"/>
</dbReference>
<dbReference type="GO" id="GO:0016301">
    <property type="term" value="F:kinase activity"/>
    <property type="evidence" value="ECO:0007669"/>
    <property type="project" value="UniProtKB-KW"/>
</dbReference>
<dbReference type="PANTHER" id="PTHR30009:SF24">
    <property type="entry name" value="PTS SYSTEM, IIBC COMPONENT"/>
    <property type="match status" value="1"/>
</dbReference>
<dbReference type="NCBIfam" id="TIGR00826">
    <property type="entry name" value="EIIB_glc"/>
    <property type="match status" value="1"/>
</dbReference>
<sequence length="81" mass="8820">MRLLKEHQTIVAGLGGKDNIEIVDCCATRLRVTLHQNDKVDKVLLESTGAKGVIQQGTGVQVIYGPHVTVIKNEIEELLGD</sequence>
<keyword evidence="7" id="KW-0472">Membrane</keyword>
<evidence type="ECO:0000259" key="9">
    <source>
        <dbReference type="PROSITE" id="PS51098"/>
    </source>
</evidence>
<keyword evidence="5" id="KW-0812">Transmembrane</keyword>
<dbReference type="GO" id="GO:0090563">
    <property type="term" value="F:protein-phosphocysteine-sugar phosphotransferase activity"/>
    <property type="evidence" value="ECO:0007669"/>
    <property type="project" value="TreeGrafter"/>
</dbReference>
<dbReference type="InterPro" id="IPR050429">
    <property type="entry name" value="PTS_Glucose_EIICBA"/>
</dbReference>
<feature type="active site" description="Phosphocysteine intermediate; for EIIB activity" evidence="8">
    <location>
        <position position="26"/>
    </location>
</feature>
<evidence type="ECO:0000256" key="7">
    <source>
        <dbReference type="ARBA" id="ARBA00022989"/>
    </source>
</evidence>
<dbReference type="GO" id="GO:0008982">
    <property type="term" value="F:protein-N(PI)-phosphohistidine-sugar phosphotransferase activity"/>
    <property type="evidence" value="ECO:0007669"/>
    <property type="project" value="InterPro"/>
</dbReference>
<keyword evidence="3 10" id="KW-0808">Transferase</keyword>
<evidence type="ECO:0000256" key="2">
    <source>
        <dbReference type="ARBA" id="ARBA00022597"/>
    </source>
</evidence>
<reference evidence="10 11" key="1">
    <citation type="submission" date="2018-06" db="EMBL/GenBank/DDBJ databases">
        <authorList>
            <consortium name="Pathogen Informatics"/>
            <person name="Doyle S."/>
        </authorList>
    </citation>
    <scope>NUCLEOTIDE SEQUENCE [LARGE SCALE GENOMIC DNA]</scope>
    <source>
        <strain evidence="10 11">NCTC7878</strain>
    </source>
</reference>
<dbReference type="PANTHER" id="PTHR30009">
    <property type="entry name" value="CYTOCHROME C-TYPE SYNTHESIS PROTEIN AND PTS TRANSMEMBRANE COMPONENT"/>
    <property type="match status" value="1"/>
</dbReference>
<keyword evidence="2" id="KW-0762">Sugar transport</keyword>
<dbReference type="InterPro" id="IPR001996">
    <property type="entry name" value="PTS_IIB_1"/>
</dbReference>
<dbReference type="PROSITE" id="PS01035">
    <property type="entry name" value="PTS_EIIB_TYPE_1_CYS"/>
    <property type="match status" value="1"/>
</dbReference>
<organism evidence="10 11">
    <name type="scientific">Staphylococcus aureus</name>
    <dbReference type="NCBI Taxonomy" id="1280"/>
    <lineage>
        <taxon>Bacteria</taxon>
        <taxon>Bacillati</taxon>
        <taxon>Bacillota</taxon>
        <taxon>Bacilli</taxon>
        <taxon>Bacillales</taxon>
        <taxon>Staphylococcaceae</taxon>
        <taxon>Staphylococcus</taxon>
    </lineage>
</organism>
<keyword evidence="7" id="KW-1133">Transmembrane helix</keyword>
<dbReference type="SUPFAM" id="SSF55604">
    <property type="entry name" value="Glucose permease domain IIB"/>
    <property type="match status" value="1"/>
</dbReference>
<dbReference type="Proteomes" id="UP000249913">
    <property type="component" value="Unassembled WGS sequence"/>
</dbReference>
<evidence type="ECO:0000313" key="10">
    <source>
        <dbReference type="EMBL" id="SPZ98903.1"/>
    </source>
</evidence>
<dbReference type="CDD" id="cd00212">
    <property type="entry name" value="PTS_IIB_glc"/>
    <property type="match status" value="1"/>
</dbReference>
<evidence type="ECO:0000256" key="8">
    <source>
        <dbReference type="PROSITE-ProRule" id="PRU00421"/>
    </source>
</evidence>
<dbReference type="GO" id="GO:0009401">
    <property type="term" value="P:phosphoenolpyruvate-dependent sugar phosphotransferase system"/>
    <property type="evidence" value="ECO:0007669"/>
    <property type="project" value="UniProtKB-KW"/>
</dbReference>
<dbReference type="GO" id="GO:0005886">
    <property type="term" value="C:plasma membrane"/>
    <property type="evidence" value="ECO:0007669"/>
    <property type="project" value="TreeGrafter"/>
</dbReference>
<evidence type="ECO:0000256" key="4">
    <source>
        <dbReference type="ARBA" id="ARBA00022683"/>
    </source>
</evidence>
<dbReference type="Pfam" id="PF00367">
    <property type="entry name" value="PTS_EIIB"/>
    <property type="match status" value="1"/>
</dbReference>
<proteinExistence type="predicted"/>
<gene>
    <name evidence="10" type="primary">ptsG_2</name>
    <name evidence="10" type="ORF">NCTC7878_02306</name>
</gene>
<evidence type="ECO:0000256" key="6">
    <source>
        <dbReference type="ARBA" id="ARBA00022777"/>
    </source>
</evidence>
<dbReference type="InterPro" id="IPR018113">
    <property type="entry name" value="PTrfase_EIIB_Cys"/>
</dbReference>
<accession>A0A2X2K3P6</accession>
<dbReference type="PROSITE" id="PS51098">
    <property type="entry name" value="PTS_EIIB_TYPE_1"/>
    <property type="match status" value="1"/>
</dbReference>
<evidence type="ECO:0000256" key="1">
    <source>
        <dbReference type="ARBA" id="ARBA00022448"/>
    </source>
</evidence>
<dbReference type="InterPro" id="IPR036878">
    <property type="entry name" value="Glu_permease_IIB"/>
</dbReference>
<feature type="domain" description="PTS EIIB type-1" evidence="9">
    <location>
        <begin position="4"/>
        <end position="81"/>
    </location>
</feature>
<keyword evidence="4" id="KW-0598">Phosphotransferase system</keyword>
<dbReference type="AlphaFoldDB" id="A0A2X2K3P6"/>
<evidence type="ECO:0000256" key="5">
    <source>
        <dbReference type="ARBA" id="ARBA00022692"/>
    </source>
</evidence>
<evidence type="ECO:0000313" key="11">
    <source>
        <dbReference type="Proteomes" id="UP000249913"/>
    </source>
</evidence>
<dbReference type="EC" id="2.7.1.-" evidence="10"/>
<keyword evidence="1" id="KW-0813">Transport</keyword>
<keyword evidence="6" id="KW-0418">Kinase</keyword>
<name>A0A2X2K3P6_STAAU</name>
<protein>
    <submittedName>
        <fullName evidence="10">PTS system glucose-specific transporter subunit IIBC</fullName>
        <ecNumber evidence="10">2.7.1.-</ecNumber>
    </submittedName>
</protein>